<evidence type="ECO:0000313" key="3">
    <source>
        <dbReference type="Proteomes" id="UP000585474"/>
    </source>
</evidence>
<evidence type="ECO:0000256" key="1">
    <source>
        <dbReference type="SAM" id="MobiDB-lite"/>
    </source>
</evidence>
<organism evidence="2 3">
    <name type="scientific">Actinidia rufa</name>
    <dbReference type="NCBI Taxonomy" id="165716"/>
    <lineage>
        <taxon>Eukaryota</taxon>
        <taxon>Viridiplantae</taxon>
        <taxon>Streptophyta</taxon>
        <taxon>Embryophyta</taxon>
        <taxon>Tracheophyta</taxon>
        <taxon>Spermatophyta</taxon>
        <taxon>Magnoliopsida</taxon>
        <taxon>eudicotyledons</taxon>
        <taxon>Gunneridae</taxon>
        <taxon>Pentapetalae</taxon>
        <taxon>asterids</taxon>
        <taxon>Ericales</taxon>
        <taxon>Actinidiaceae</taxon>
        <taxon>Actinidia</taxon>
    </lineage>
</organism>
<protein>
    <submittedName>
        <fullName evidence="2">Uncharacterized protein</fullName>
    </submittedName>
</protein>
<name>A0A7J0HCH4_9ERIC</name>
<reference evidence="2 3" key="1">
    <citation type="submission" date="2019-07" db="EMBL/GenBank/DDBJ databases">
        <title>De Novo Assembly of kiwifruit Actinidia rufa.</title>
        <authorList>
            <person name="Sugita-Konishi S."/>
            <person name="Sato K."/>
            <person name="Mori E."/>
            <person name="Abe Y."/>
            <person name="Kisaki G."/>
            <person name="Hamano K."/>
            <person name="Suezawa K."/>
            <person name="Otani M."/>
            <person name="Fukuda T."/>
            <person name="Manabe T."/>
            <person name="Gomi K."/>
            <person name="Tabuchi M."/>
            <person name="Akimitsu K."/>
            <person name="Kataoka I."/>
        </authorList>
    </citation>
    <scope>NUCLEOTIDE SEQUENCE [LARGE SCALE GENOMIC DNA]</scope>
    <source>
        <strain evidence="3">cv. Fuchu</strain>
    </source>
</reference>
<accession>A0A7J0HCH4</accession>
<comment type="caution">
    <text evidence="2">The sequence shown here is derived from an EMBL/GenBank/DDBJ whole genome shotgun (WGS) entry which is preliminary data.</text>
</comment>
<gene>
    <name evidence="2" type="ORF">Acr_28g0014640</name>
</gene>
<sequence length="153" mass="17114">MVLSLSLAVRSREAGEHASLQEGRVASMETKANDELAKMKSDRDSLADKFERSGVLVFELRETLDIAKESIVEEFKSSLEFVVAVEDSASNYFGEGFDFYKVQLHRHHPNLAINLEGTVVDRSTGRARRVYRRKRQGKGGRGRGGNEKDTAPL</sequence>
<dbReference type="Proteomes" id="UP000585474">
    <property type="component" value="Unassembled WGS sequence"/>
</dbReference>
<keyword evidence="3" id="KW-1185">Reference proteome</keyword>
<feature type="compositionally biased region" description="Basic and acidic residues" evidence="1">
    <location>
        <begin position="144"/>
        <end position="153"/>
    </location>
</feature>
<feature type="compositionally biased region" description="Basic residues" evidence="1">
    <location>
        <begin position="126"/>
        <end position="141"/>
    </location>
</feature>
<proteinExistence type="predicted"/>
<dbReference type="AlphaFoldDB" id="A0A7J0HCH4"/>
<feature type="region of interest" description="Disordered" evidence="1">
    <location>
        <begin position="126"/>
        <end position="153"/>
    </location>
</feature>
<dbReference type="EMBL" id="BJWL01000028">
    <property type="protein sequence ID" value="GFZ20759.1"/>
    <property type="molecule type" value="Genomic_DNA"/>
</dbReference>
<evidence type="ECO:0000313" key="2">
    <source>
        <dbReference type="EMBL" id="GFZ20759.1"/>
    </source>
</evidence>